<reference evidence="8" key="4">
    <citation type="submission" date="2017-10" db="EMBL/GenBank/DDBJ databases">
        <authorList>
            <person name="Frank J."/>
        </authorList>
    </citation>
    <scope>NUCLEOTIDE SEQUENCE [LARGE SCALE GENOMIC DNA]</scope>
</reference>
<dbReference type="NCBIfam" id="TIGR00072">
    <property type="entry name" value="hydrog_prot"/>
    <property type="match status" value="1"/>
</dbReference>
<organism evidence="5">
    <name type="scientific">Kuenenia stuttgartiensis</name>
    <dbReference type="NCBI Taxonomy" id="174633"/>
    <lineage>
        <taxon>Bacteria</taxon>
        <taxon>Pseudomonadati</taxon>
        <taxon>Planctomycetota</taxon>
        <taxon>Candidatus Brocadiia</taxon>
        <taxon>Candidatus Brocadiales</taxon>
        <taxon>Candidatus Brocadiaceae</taxon>
        <taxon>Candidatus Kuenenia</taxon>
    </lineage>
</organism>
<evidence type="ECO:0000256" key="3">
    <source>
        <dbReference type="ARBA" id="ARBA00022750"/>
    </source>
</evidence>
<dbReference type="KEGG" id="kst:KSMBR1_0246"/>
<accession>Q1Q551</accession>
<keyword evidence="2 5" id="KW-0645">Protease</keyword>
<evidence type="ECO:0000313" key="6">
    <source>
        <dbReference type="EMBL" id="QII12465.1"/>
    </source>
</evidence>
<dbReference type="Proteomes" id="UP000221734">
    <property type="component" value="Chromosome Kuenenia_stuttgartiensis_MBR1"/>
</dbReference>
<dbReference type="InterPro" id="IPR023430">
    <property type="entry name" value="Pept_HybD-like_dom_sf"/>
</dbReference>
<dbReference type="GO" id="GO:0016485">
    <property type="term" value="P:protein processing"/>
    <property type="evidence" value="ECO:0007669"/>
    <property type="project" value="TreeGrafter"/>
</dbReference>
<sequence>MGKYNKIKIIGIGNLLLMDEGIGIHAVNELLKHKLPENIEIFDGGTGGFKLLELMYEAGRVIFIDAVDNGKKPGAIISFKGNAIYSSYRKIRYSLHETDLLEVIKMATLLDNLPEIRIIGVQPKTVKYGMKLSMELKNAIPEIIEKVFKEIGSFSA</sequence>
<evidence type="ECO:0000256" key="1">
    <source>
        <dbReference type="ARBA" id="ARBA00006814"/>
    </source>
</evidence>
<evidence type="ECO:0000313" key="7">
    <source>
        <dbReference type="EMBL" id="SOH02762.1"/>
    </source>
</evidence>
<dbReference type="CDD" id="cd06062">
    <property type="entry name" value="H2MP_MemB-H2up"/>
    <property type="match status" value="1"/>
</dbReference>
<dbReference type="Gene3D" id="3.40.50.1450">
    <property type="entry name" value="HybD-like"/>
    <property type="match status" value="1"/>
</dbReference>
<dbReference type="PANTHER" id="PTHR30302:SF1">
    <property type="entry name" value="HYDROGENASE 2 MATURATION PROTEASE"/>
    <property type="match status" value="1"/>
</dbReference>
<dbReference type="AlphaFoldDB" id="Q1Q551"/>
<evidence type="ECO:0000313" key="8">
    <source>
        <dbReference type="Proteomes" id="UP000221734"/>
    </source>
</evidence>
<dbReference type="GO" id="GO:0004190">
    <property type="term" value="F:aspartic-type endopeptidase activity"/>
    <property type="evidence" value="ECO:0007669"/>
    <property type="project" value="UniProtKB-KW"/>
</dbReference>
<evidence type="ECO:0000313" key="9">
    <source>
        <dbReference type="Proteomes" id="UP000501926"/>
    </source>
</evidence>
<dbReference type="EC" id="3.4.24.-" evidence="5 6"/>
<reference evidence="5" key="2">
    <citation type="submission" date="2006-01" db="EMBL/GenBank/DDBJ databases">
        <authorList>
            <person name="Genoscope"/>
        </authorList>
    </citation>
    <scope>NUCLEOTIDE SEQUENCE</scope>
</reference>
<dbReference type="InterPro" id="IPR000671">
    <property type="entry name" value="Peptidase_A31"/>
</dbReference>
<reference evidence="5" key="1">
    <citation type="journal article" date="2006" name="Nature">
        <title>Deciphering the evolution and metabolism of an anammox bacterium from a community genome.</title>
        <authorList>
            <person name="Strous M."/>
            <person name="Pelletier E."/>
            <person name="Mangenot S."/>
            <person name="Rattei T."/>
            <person name="Lehner A."/>
            <person name="Taylor M.W."/>
            <person name="Horn M."/>
            <person name="Daims H."/>
            <person name="Bartol-Mavel D."/>
            <person name="Wincker P."/>
            <person name="Barbe V."/>
            <person name="Fonknechten N."/>
            <person name="Vallenet D."/>
            <person name="Segurens B."/>
            <person name="Schenowitz-Truong C."/>
            <person name="Medigue C."/>
            <person name="Collingro A."/>
            <person name="Snel B."/>
            <person name="Dutilh B.E."/>
            <person name="OpDenCamp H.J.M."/>
            <person name="vanDerDrift C."/>
            <person name="Cirpus I."/>
            <person name="vanDePas-Schoonen K.T."/>
            <person name="Harhangi H.R."/>
            <person name="vanNiftrik L."/>
            <person name="Schmid M."/>
            <person name="Keltjens J."/>
            <person name="vanDeVossenberg J."/>
            <person name="Kartal B."/>
            <person name="Meier H."/>
            <person name="Frishman D."/>
            <person name="Huynen M.A."/>
            <person name="Mewes H."/>
            <person name="Weissenbach J."/>
            <person name="Jetten M.S.M."/>
            <person name="Wagner M."/>
            <person name="LePaslier D."/>
        </authorList>
    </citation>
    <scope>NUCLEOTIDE SEQUENCE</scope>
</reference>
<keyword evidence="3" id="KW-0064">Aspartyl protease</keyword>
<gene>
    <name evidence="5" type="primary">hybD</name>
    <name evidence="6" type="ORF">KsCSTR_30860</name>
    <name evidence="7" type="ORF">KSMBR1_0246</name>
    <name evidence="5" type="ORF">kuste4372</name>
</gene>
<protein>
    <submittedName>
        <fullName evidence="6">Hydrogenase maturation protease</fullName>
    </submittedName>
    <submittedName>
        <fullName evidence="5">Similar to [NiFe]-hydrogenase maturation endoprotease</fullName>
        <ecNumber evidence="5 6">3.4.24.-</ecNumber>
    </submittedName>
</protein>
<dbReference type="EMBL" id="LT934425">
    <property type="protein sequence ID" value="SOH02762.1"/>
    <property type="molecule type" value="Genomic_DNA"/>
</dbReference>
<dbReference type="PRINTS" id="PR00446">
    <property type="entry name" value="HYDRGNUPTAKE"/>
</dbReference>
<name>Q1Q551_KUEST</name>
<dbReference type="EMBL" id="CP049055">
    <property type="protein sequence ID" value="QII12465.1"/>
    <property type="molecule type" value="Genomic_DNA"/>
</dbReference>
<comment type="similarity">
    <text evidence="1">Belongs to the peptidase A31 family.</text>
</comment>
<reference evidence="6 9" key="5">
    <citation type="submission" date="2020-02" db="EMBL/GenBank/DDBJ databases">
        <title>Newly sequenced genome of strain CSTR1 showed variability in Candidatus Kuenenia stuttgartiensis genomes.</title>
        <authorList>
            <person name="Ding C."/>
            <person name="Adrian L."/>
        </authorList>
    </citation>
    <scope>NUCLEOTIDE SEQUENCE [LARGE SCALE GENOMIC DNA]</scope>
    <source>
        <strain evidence="6 9">CSTR1</strain>
    </source>
</reference>
<dbReference type="EMBL" id="CT573071">
    <property type="protein sequence ID" value="CAJ75134.1"/>
    <property type="molecule type" value="Genomic_DNA"/>
</dbReference>
<dbReference type="Proteomes" id="UP000501926">
    <property type="component" value="Chromosome"/>
</dbReference>
<proteinExistence type="inferred from homology"/>
<evidence type="ECO:0000256" key="4">
    <source>
        <dbReference type="ARBA" id="ARBA00022801"/>
    </source>
</evidence>
<dbReference type="RefSeq" id="WP_099323686.1">
    <property type="nucleotide sequence ID" value="NZ_CP049055.1"/>
</dbReference>
<dbReference type="Pfam" id="PF01750">
    <property type="entry name" value="HycI"/>
    <property type="match status" value="1"/>
</dbReference>
<evidence type="ECO:0000256" key="2">
    <source>
        <dbReference type="ARBA" id="ARBA00022670"/>
    </source>
</evidence>
<dbReference type="OrthoDB" id="9794619at2"/>
<dbReference type="SUPFAM" id="SSF53163">
    <property type="entry name" value="HybD-like"/>
    <property type="match status" value="1"/>
</dbReference>
<dbReference type="PANTHER" id="PTHR30302">
    <property type="entry name" value="HYDROGENASE 1 MATURATION PROTEASE"/>
    <property type="match status" value="1"/>
</dbReference>
<reference evidence="7" key="3">
    <citation type="submission" date="2017-10" db="EMBL/GenBank/DDBJ databases">
        <authorList>
            <person name="Banno H."/>
            <person name="Chua N.-H."/>
        </authorList>
    </citation>
    <scope>NUCLEOTIDE SEQUENCE [LARGE SCALE GENOMIC DNA]</scope>
    <source>
        <strain evidence="7">Kuenenia_mbr1_ru-nijmegen</strain>
    </source>
</reference>
<evidence type="ECO:0000313" key="5">
    <source>
        <dbReference type="EMBL" id="CAJ75134.1"/>
    </source>
</evidence>
<keyword evidence="8" id="KW-1185">Reference proteome</keyword>
<dbReference type="GO" id="GO:0008047">
    <property type="term" value="F:enzyme activator activity"/>
    <property type="evidence" value="ECO:0007669"/>
    <property type="project" value="InterPro"/>
</dbReference>
<keyword evidence="4 5" id="KW-0378">Hydrolase</keyword>